<evidence type="ECO:0000256" key="1">
    <source>
        <dbReference type="ARBA" id="ARBA00022723"/>
    </source>
</evidence>
<dbReference type="Pfam" id="PF20179">
    <property type="entry name" value="MSS51_C"/>
    <property type="match status" value="1"/>
</dbReference>
<dbReference type="SUPFAM" id="SSF144232">
    <property type="entry name" value="HIT/MYND zinc finger-like"/>
    <property type="match status" value="1"/>
</dbReference>
<reference evidence="7" key="1">
    <citation type="submission" date="2023-11" db="UniProtKB">
        <authorList>
            <consortium name="WormBaseParasite"/>
        </authorList>
    </citation>
    <scope>IDENTIFICATION</scope>
</reference>
<dbReference type="InterPro" id="IPR046824">
    <property type="entry name" value="Mss51-like_C"/>
</dbReference>
<dbReference type="PANTHER" id="PTHR47570:SF2">
    <property type="entry name" value="MYND-TYPE DOMAIN-CONTAINING PROTEIN"/>
    <property type="match status" value="1"/>
</dbReference>
<feature type="domain" description="MYND-type" evidence="4">
    <location>
        <begin position="8"/>
        <end position="55"/>
    </location>
</feature>
<dbReference type="Proteomes" id="UP000050790">
    <property type="component" value="Unassembled WGS sequence"/>
</dbReference>
<dbReference type="AlphaFoldDB" id="A0AA85AC53"/>
<feature type="domain" description="Mitochondrial splicing suppressor 51-like C-terminal" evidence="5">
    <location>
        <begin position="222"/>
        <end position="413"/>
    </location>
</feature>
<dbReference type="PANTHER" id="PTHR47570">
    <property type="entry name" value="ZINC ION BINDING PROTEIN"/>
    <property type="match status" value="1"/>
</dbReference>
<keyword evidence="1" id="KW-0479">Metal-binding</keyword>
<dbReference type="Gene3D" id="6.10.140.2220">
    <property type="match status" value="1"/>
</dbReference>
<protein>
    <submittedName>
        <fullName evidence="7">MSS51_C domain-containing protein</fullName>
    </submittedName>
</protein>
<evidence type="ECO:0000256" key="2">
    <source>
        <dbReference type="ARBA" id="ARBA00022771"/>
    </source>
</evidence>
<evidence type="ECO:0000259" key="5">
    <source>
        <dbReference type="Pfam" id="PF20179"/>
    </source>
</evidence>
<keyword evidence="3" id="KW-0862">Zinc</keyword>
<evidence type="ECO:0000313" key="7">
    <source>
        <dbReference type="WBParaSite" id="SMRG1_7550.2"/>
    </source>
</evidence>
<keyword evidence="2" id="KW-0863">Zinc-finger</keyword>
<evidence type="ECO:0000313" key="6">
    <source>
        <dbReference type="Proteomes" id="UP000050790"/>
    </source>
</evidence>
<dbReference type="InterPro" id="IPR002893">
    <property type="entry name" value="Znf_MYND"/>
</dbReference>
<dbReference type="GO" id="GO:0008270">
    <property type="term" value="F:zinc ion binding"/>
    <property type="evidence" value="ECO:0007669"/>
    <property type="project" value="UniProtKB-KW"/>
</dbReference>
<dbReference type="Pfam" id="PF01753">
    <property type="entry name" value="zf-MYND"/>
    <property type="match status" value="1"/>
</dbReference>
<proteinExistence type="predicted"/>
<evidence type="ECO:0000256" key="3">
    <source>
        <dbReference type="ARBA" id="ARBA00022833"/>
    </source>
</evidence>
<accession>A0AA85AC53</accession>
<dbReference type="WBParaSite" id="SMRG1_7550.2">
    <property type="protein sequence ID" value="SMRG1_7550.2"/>
    <property type="gene ID" value="SMRG1_7550"/>
</dbReference>
<organism evidence="6 7">
    <name type="scientific">Schistosoma margrebowiei</name>
    <dbReference type="NCBI Taxonomy" id="48269"/>
    <lineage>
        <taxon>Eukaryota</taxon>
        <taxon>Metazoa</taxon>
        <taxon>Spiralia</taxon>
        <taxon>Lophotrochozoa</taxon>
        <taxon>Platyhelminthes</taxon>
        <taxon>Trematoda</taxon>
        <taxon>Digenea</taxon>
        <taxon>Strigeidida</taxon>
        <taxon>Schistosomatoidea</taxon>
        <taxon>Schistosomatidae</taxon>
        <taxon>Schistosoma</taxon>
    </lineage>
</organism>
<sequence>MEIVGVACCVCGKVIPEDQALYCTQCKALFYCSDKCRTADWISPDNPDHSHQQWCSKMKDFMNFEPILQKLPFTFAPITTAADFTHFKLDEILSHFGVNRQGLWKYEFSSNSHHFQISPGGDLPLFSDLWTTTTMDSEKLSPVTLSSSSSYEDALVRAFVSPSLAVIMSLSPIYDSPAPDLQDPSLVNINLRNWLDYYKWRGLCSPDEESISNPLALLLHWPLTLYHIVAHKLPQINPFCIPKILINRKLVIHVIGVEKELSLLPVFKELDHLFKPQLRIYIYFIGRHFDIAADRVVYHLSSRLSVSVWSGLYHEFLHTQKPTSELPDLIIGFNAGLAAYPTWPLTLSSIAETGVPVFFTDSCLYSSLWGFQVSSSLGLGPSKPDAILDDDYEQTNNSNQTCLFLNPFRSPIRIEAPGVRWSWFSNAFIFSPFYPVDYLQQRSDLPQRMASMNV</sequence>
<name>A0AA85AC53_9TREM</name>
<evidence type="ECO:0000259" key="4">
    <source>
        <dbReference type="Pfam" id="PF01753"/>
    </source>
</evidence>